<dbReference type="EMBL" id="BJWL01000028">
    <property type="protein sequence ID" value="GFZ20814.1"/>
    <property type="molecule type" value="Genomic_DNA"/>
</dbReference>
<sequence length="63" mass="7056">MEEGGGGDVVVVAVVRSWHWRHRSDGGEVMATLALQWWWISVGGRGQLCNCVVMMVQPCSRER</sequence>
<organism evidence="1 2">
    <name type="scientific">Actinidia rufa</name>
    <dbReference type="NCBI Taxonomy" id="165716"/>
    <lineage>
        <taxon>Eukaryota</taxon>
        <taxon>Viridiplantae</taxon>
        <taxon>Streptophyta</taxon>
        <taxon>Embryophyta</taxon>
        <taxon>Tracheophyta</taxon>
        <taxon>Spermatophyta</taxon>
        <taxon>Magnoliopsida</taxon>
        <taxon>eudicotyledons</taxon>
        <taxon>Gunneridae</taxon>
        <taxon>Pentapetalae</taxon>
        <taxon>asterids</taxon>
        <taxon>Ericales</taxon>
        <taxon>Actinidiaceae</taxon>
        <taxon>Actinidia</taxon>
    </lineage>
</organism>
<protein>
    <submittedName>
        <fullName evidence="1">Uncharacterized protein</fullName>
    </submittedName>
</protein>
<gene>
    <name evidence="1" type="ORF">Acr_28g0015190</name>
</gene>
<dbReference type="AlphaFoldDB" id="A0A7J0HDM7"/>
<dbReference type="Proteomes" id="UP000585474">
    <property type="component" value="Unassembled WGS sequence"/>
</dbReference>
<keyword evidence="2" id="KW-1185">Reference proteome</keyword>
<accession>A0A7J0HDM7</accession>
<name>A0A7J0HDM7_9ERIC</name>
<evidence type="ECO:0000313" key="1">
    <source>
        <dbReference type="EMBL" id="GFZ20814.1"/>
    </source>
</evidence>
<comment type="caution">
    <text evidence="1">The sequence shown here is derived from an EMBL/GenBank/DDBJ whole genome shotgun (WGS) entry which is preliminary data.</text>
</comment>
<evidence type="ECO:0000313" key="2">
    <source>
        <dbReference type="Proteomes" id="UP000585474"/>
    </source>
</evidence>
<reference evidence="1 2" key="1">
    <citation type="submission" date="2019-07" db="EMBL/GenBank/DDBJ databases">
        <title>De Novo Assembly of kiwifruit Actinidia rufa.</title>
        <authorList>
            <person name="Sugita-Konishi S."/>
            <person name="Sato K."/>
            <person name="Mori E."/>
            <person name="Abe Y."/>
            <person name="Kisaki G."/>
            <person name="Hamano K."/>
            <person name="Suezawa K."/>
            <person name="Otani M."/>
            <person name="Fukuda T."/>
            <person name="Manabe T."/>
            <person name="Gomi K."/>
            <person name="Tabuchi M."/>
            <person name="Akimitsu K."/>
            <person name="Kataoka I."/>
        </authorList>
    </citation>
    <scope>NUCLEOTIDE SEQUENCE [LARGE SCALE GENOMIC DNA]</scope>
    <source>
        <strain evidence="2">cv. Fuchu</strain>
    </source>
</reference>
<proteinExistence type="predicted"/>